<name>A0A6A6E8H5_9PEZI</name>
<dbReference type="OrthoDB" id="10018191at2759"/>
<accession>A0A6A6E8H5</accession>
<dbReference type="Proteomes" id="UP000800200">
    <property type="component" value="Unassembled WGS sequence"/>
</dbReference>
<reference evidence="1" key="1">
    <citation type="journal article" date="2020" name="Stud. Mycol.">
        <title>101 Dothideomycetes genomes: a test case for predicting lifestyles and emergence of pathogens.</title>
        <authorList>
            <person name="Haridas S."/>
            <person name="Albert R."/>
            <person name="Binder M."/>
            <person name="Bloem J."/>
            <person name="Labutti K."/>
            <person name="Salamov A."/>
            <person name="Andreopoulos B."/>
            <person name="Baker S."/>
            <person name="Barry K."/>
            <person name="Bills G."/>
            <person name="Bluhm B."/>
            <person name="Cannon C."/>
            <person name="Castanera R."/>
            <person name="Culley D."/>
            <person name="Daum C."/>
            <person name="Ezra D."/>
            <person name="Gonzalez J."/>
            <person name="Henrissat B."/>
            <person name="Kuo A."/>
            <person name="Liang C."/>
            <person name="Lipzen A."/>
            <person name="Lutzoni F."/>
            <person name="Magnuson J."/>
            <person name="Mondo S."/>
            <person name="Nolan M."/>
            <person name="Ohm R."/>
            <person name="Pangilinan J."/>
            <person name="Park H.-J."/>
            <person name="Ramirez L."/>
            <person name="Alfaro M."/>
            <person name="Sun H."/>
            <person name="Tritt A."/>
            <person name="Yoshinaga Y."/>
            <person name="Zwiers L.-H."/>
            <person name="Turgeon B."/>
            <person name="Goodwin S."/>
            <person name="Spatafora J."/>
            <person name="Crous P."/>
            <person name="Grigoriev I."/>
        </authorList>
    </citation>
    <scope>NUCLEOTIDE SEQUENCE</scope>
    <source>
        <strain evidence="1">CBS 207.26</strain>
    </source>
</reference>
<protein>
    <submittedName>
        <fullName evidence="1">Uncharacterized protein</fullName>
    </submittedName>
</protein>
<sequence>MTALAWNDLCIALTADLDLLEVASGRDGLEAASTALLNVAKWSRSAAARRAILHAAQIFDILDSSRIRESHIARPDLLLFVSALMPSLYLFVTDFEEVSFDLPIFELVQKFDWAVVNSEGLVNSTESGRSDALTDGQLRSDSSNAARDFVRYGGPISFAGESQQGRGVAARKVLLKYAHLLDDFAKWDRSRYSQLLKTMSDFVLKDS</sequence>
<dbReference type="AlphaFoldDB" id="A0A6A6E8H5"/>
<organism evidence="1 2">
    <name type="scientific">Zopfia rhizophila CBS 207.26</name>
    <dbReference type="NCBI Taxonomy" id="1314779"/>
    <lineage>
        <taxon>Eukaryota</taxon>
        <taxon>Fungi</taxon>
        <taxon>Dikarya</taxon>
        <taxon>Ascomycota</taxon>
        <taxon>Pezizomycotina</taxon>
        <taxon>Dothideomycetes</taxon>
        <taxon>Dothideomycetes incertae sedis</taxon>
        <taxon>Zopfiaceae</taxon>
        <taxon>Zopfia</taxon>
    </lineage>
</organism>
<evidence type="ECO:0000313" key="2">
    <source>
        <dbReference type="Proteomes" id="UP000800200"/>
    </source>
</evidence>
<keyword evidence="2" id="KW-1185">Reference proteome</keyword>
<gene>
    <name evidence="1" type="ORF">K469DRAFT_749141</name>
</gene>
<proteinExistence type="predicted"/>
<evidence type="ECO:0000313" key="1">
    <source>
        <dbReference type="EMBL" id="KAF2187335.1"/>
    </source>
</evidence>
<dbReference type="EMBL" id="ML994627">
    <property type="protein sequence ID" value="KAF2187335.1"/>
    <property type="molecule type" value="Genomic_DNA"/>
</dbReference>